<evidence type="ECO:0000256" key="1">
    <source>
        <dbReference type="ARBA" id="ARBA00005417"/>
    </source>
</evidence>
<dbReference type="Proteomes" id="UP000298488">
    <property type="component" value="Unassembled WGS sequence"/>
</dbReference>
<dbReference type="Gene3D" id="3.40.50.300">
    <property type="entry name" value="P-loop containing nucleotide triphosphate hydrolases"/>
    <property type="match status" value="1"/>
</dbReference>
<dbReference type="PROSITE" id="PS50893">
    <property type="entry name" value="ABC_TRANSPORTER_2"/>
    <property type="match status" value="1"/>
</dbReference>
<dbReference type="PANTHER" id="PTHR43776:SF7">
    <property type="entry name" value="D,D-DIPEPTIDE TRANSPORT ATP-BINDING PROTEIN DDPF-RELATED"/>
    <property type="match status" value="1"/>
</dbReference>
<dbReference type="InterPro" id="IPR017871">
    <property type="entry name" value="ABC_transporter-like_CS"/>
</dbReference>
<keyword evidence="7" id="KW-1185">Reference proteome</keyword>
<evidence type="ECO:0000259" key="5">
    <source>
        <dbReference type="PROSITE" id="PS50893"/>
    </source>
</evidence>
<dbReference type="PANTHER" id="PTHR43776">
    <property type="entry name" value="TRANSPORT ATP-BINDING PROTEIN"/>
    <property type="match status" value="1"/>
</dbReference>
<protein>
    <submittedName>
        <fullName evidence="6">ABC transporter ATP-binding protein</fullName>
    </submittedName>
</protein>
<dbReference type="AlphaFoldDB" id="A0A4R8VBS2"/>
<dbReference type="GO" id="GO:0055085">
    <property type="term" value="P:transmembrane transport"/>
    <property type="evidence" value="ECO:0007669"/>
    <property type="project" value="UniProtKB-ARBA"/>
</dbReference>
<sequence length="266" mass="28451">MVADDLSIRYRSRDVRSRFVAVRGVTFDLAEGDFLGVVGESGSGKSTLAATLALRGDAGSGDVSAPRICGGSLTVDGTPVRGISAHRRDLLRLRIGYLAQDGAEKLDARLTVAENVAEPIYSRDRRFSSREAGAAVATIVDAMRLPLRVMSRFPYELSSGQRQRVALARALVLEPRLLIADEPTRGVDVTVRSGVLEALLELRAERGFSAVIVSSDLGVIEQCSERMLVLHRGNVVGLGPINGVLSDPVHPYLKALAASRFDTVGA</sequence>
<evidence type="ECO:0000256" key="4">
    <source>
        <dbReference type="ARBA" id="ARBA00022840"/>
    </source>
</evidence>
<dbReference type="GO" id="GO:0005524">
    <property type="term" value="F:ATP binding"/>
    <property type="evidence" value="ECO:0007669"/>
    <property type="project" value="UniProtKB-KW"/>
</dbReference>
<dbReference type="Pfam" id="PF00005">
    <property type="entry name" value="ABC_tran"/>
    <property type="match status" value="1"/>
</dbReference>
<gene>
    <name evidence="6" type="ORF">E3N84_02830</name>
</gene>
<keyword evidence="4 6" id="KW-0067">ATP-binding</keyword>
<evidence type="ECO:0000313" key="7">
    <source>
        <dbReference type="Proteomes" id="UP000298488"/>
    </source>
</evidence>
<dbReference type="InterPro" id="IPR050319">
    <property type="entry name" value="ABC_transp_ATP-bind"/>
</dbReference>
<dbReference type="CDD" id="cd03257">
    <property type="entry name" value="ABC_NikE_OppD_transporters"/>
    <property type="match status" value="1"/>
</dbReference>
<organism evidence="6 7">
    <name type="scientific">Terrimesophilobacter mesophilus</name>
    <dbReference type="NCBI Taxonomy" id="433647"/>
    <lineage>
        <taxon>Bacteria</taxon>
        <taxon>Bacillati</taxon>
        <taxon>Actinomycetota</taxon>
        <taxon>Actinomycetes</taxon>
        <taxon>Micrococcales</taxon>
        <taxon>Microbacteriaceae</taxon>
        <taxon>Terrimesophilobacter</taxon>
    </lineage>
</organism>
<evidence type="ECO:0000256" key="3">
    <source>
        <dbReference type="ARBA" id="ARBA00022741"/>
    </source>
</evidence>
<evidence type="ECO:0000256" key="2">
    <source>
        <dbReference type="ARBA" id="ARBA00022448"/>
    </source>
</evidence>
<dbReference type="InterPro" id="IPR003593">
    <property type="entry name" value="AAA+_ATPase"/>
</dbReference>
<dbReference type="EMBL" id="SOFI01000003">
    <property type="protein sequence ID" value="TFB80724.1"/>
    <property type="molecule type" value="Genomic_DNA"/>
</dbReference>
<feature type="domain" description="ABC transporter" evidence="5">
    <location>
        <begin position="1"/>
        <end position="257"/>
    </location>
</feature>
<name>A0A4R8VBS2_9MICO</name>
<dbReference type="GO" id="GO:0016887">
    <property type="term" value="F:ATP hydrolysis activity"/>
    <property type="evidence" value="ECO:0007669"/>
    <property type="project" value="InterPro"/>
</dbReference>
<dbReference type="InterPro" id="IPR003439">
    <property type="entry name" value="ABC_transporter-like_ATP-bd"/>
</dbReference>
<dbReference type="OrthoDB" id="5113678at2"/>
<comment type="similarity">
    <text evidence="1">Belongs to the ABC transporter superfamily.</text>
</comment>
<dbReference type="PROSITE" id="PS00211">
    <property type="entry name" value="ABC_TRANSPORTER_1"/>
    <property type="match status" value="1"/>
</dbReference>
<keyword evidence="2" id="KW-0813">Transport</keyword>
<reference evidence="6 7" key="1">
    <citation type="submission" date="2019-03" db="EMBL/GenBank/DDBJ databases">
        <title>Genomics of glacier-inhabiting Cryobacterium strains.</title>
        <authorList>
            <person name="Liu Q."/>
            <person name="Xin Y.-H."/>
        </authorList>
    </citation>
    <scope>NUCLEOTIDE SEQUENCE [LARGE SCALE GENOMIC DNA]</scope>
    <source>
        <strain evidence="6 7">CGMCC 1.10440</strain>
    </source>
</reference>
<proteinExistence type="inferred from homology"/>
<dbReference type="SMART" id="SM00382">
    <property type="entry name" value="AAA"/>
    <property type="match status" value="1"/>
</dbReference>
<accession>A0A4R8VBS2</accession>
<comment type="caution">
    <text evidence="6">The sequence shown here is derived from an EMBL/GenBank/DDBJ whole genome shotgun (WGS) entry which is preliminary data.</text>
</comment>
<dbReference type="InterPro" id="IPR027417">
    <property type="entry name" value="P-loop_NTPase"/>
</dbReference>
<keyword evidence="3" id="KW-0547">Nucleotide-binding</keyword>
<evidence type="ECO:0000313" key="6">
    <source>
        <dbReference type="EMBL" id="TFB80724.1"/>
    </source>
</evidence>
<dbReference type="SUPFAM" id="SSF52540">
    <property type="entry name" value="P-loop containing nucleoside triphosphate hydrolases"/>
    <property type="match status" value="1"/>
</dbReference>